<evidence type="ECO:0000256" key="2">
    <source>
        <dbReference type="ARBA" id="ARBA00022729"/>
    </source>
</evidence>
<dbReference type="InterPro" id="IPR011330">
    <property type="entry name" value="Glyco_hydro/deAcase_b/a-brl"/>
</dbReference>
<dbReference type="EMBL" id="CP000267">
    <property type="protein sequence ID" value="ABD68429.1"/>
    <property type="molecule type" value="Genomic_DNA"/>
</dbReference>
<dbReference type="InterPro" id="IPR051398">
    <property type="entry name" value="Polysacch_Deacetylase"/>
</dbReference>
<dbReference type="eggNOG" id="COG0726">
    <property type="taxonomic scope" value="Bacteria"/>
</dbReference>
<dbReference type="PROSITE" id="PS51677">
    <property type="entry name" value="NODB"/>
    <property type="match status" value="1"/>
</dbReference>
<dbReference type="RefSeq" id="WP_011463002.1">
    <property type="nucleotide sequence ID" value="NC_007908.1"/>
</dbReference>
<dbReference type="GO" id="GO:0005975">
    <property type="term" value="P:carbohydrate metabolic process"/>
    <property type="evidence" value="ECO:0007669"/>
    <property type="project" value="InterPro"/>
</dbReference>
<protein>
    <submittedName>
        <fullName evidence="4">Polysaccharide deacetylase</fullName>
    </submittedName>
</protein>
<dbReference type="CDD" id="cd10918">
    <property type="entry name" value="CE4_NodB_like_5s_6s"/>
    <property type="match status" value="1"/>
</dbReference>
<evidence type="ECO:0000259" key="3">
    <source>
        <dbReference type="PROSITE" id="PS51677"/>
    </source>
</evidence>
<dbReference type="InterPro" id="IPR002509">
    <property type="entry name" value="NODB_dom"/>
</dbReference>
<dbReference type="OrthoDB" id="9814639at2"/>
<keyword evidence="5" id="KW-1185">Reference proteome</keyword>
<evidence type="ECO:0000256" key="1">
    <source>
        <dbReference type="ARBA" id="ARBA00004613"/>
    </source>
</evidence>
<dbReference type="KEGG" id="rfr:Rfer_0678"/>
<dbReference type="PANTHER" id="PTHR34216">
    <property type="match status" value="1"/>
</dbReference>
<dbReference type="Pfam" id="PF01522">
    <property type="entry name" value="Polysacc_deac_1"/>
    <property type="match status" value="1"/>
</dbReference>
<keyword evidence="2" id="KW-0732">Signal</keyword>
<dbReference type="PANTHER" id="PTHR34216:SF3">
    <property type="entry name" value="POLY-BETA-1,6-N-ACETYL-D-GLUCOSAMINE N-DEACETYLASE"/>
    <property type="match status" value="1"/>
</dbReference>
<dbReference type="SUPFAM" id="SSF88713">
    <property type="entry name" value="Glycoside hydrolase/deacetylase"/>
    <property type="match status" value="1"/>
</dbReference>
<feature type="domain" description="NodB homology" evidence="3">
    <location>
        <begin position="77"/>
        <end position="322"/>
    </location>
</feature>
<organism evidence="4 5">
    <name type="scientific">Albidiferax ferrireducens (strain ATCC BAA-621 / DSM 15236 / T118)</name>
    <name type="common">Rhodoferax ferrireducens</name>
    <dbReference type="NCBI Taxonomy" id="338969"/>
    <lineage>
        <taxon>Bacteria</taxon>
        <taxon>Pseudomonadati</taxon>
        <taxon>Pseudomonadota</taxon>
        <taxon>Betaproteobacteria</taxon>
        <taxon>Burkholderiales</taxon>
        <taxon>Comamonadaceae</taxon>
        <taxon>Rhodoferax</taxon>
    </lineage>
</organism>
<dbReference type="STRING" id="338969.Rfer_0678"/>
<evidence type="ECO:0000313" key="5">
    <source>
        <dbReference type="Proteomes" id="UP000008332"/>
    </source>
</evidence>
<sequence length="322" mass="35140">MTMALKGAFGMLSPGGPRGRLSIFIFHRVLSQKDPLFPDEPDARRFDEILGWLSKWFQVLPLDKAVMQLRAGTLPARSAAITFDDGYADNATNAMPILKRHGLSATFFVATSFMDGGRMWNDTLIEAIRKCQNDSLDLSDAGFGHFKLTSVADRRLAIESLLGRIKYLAHDQRSQAVAQVQRAVPIALPDDLMMTSGQVIQLRDAGMQVGAHTCSHPILANLTDSEAMAEITDSKMALESLLNEPVSLFAYPNGKPGTDYCGKHAAMVRQAGFAAAVSTASGVSSAVTDPFQLPRFTPWDRTQLRYGIRLMLNLRAAAPQVA</sequence>
<gene>
    <name evidence="4" type="ordered locus">Rfer_0678</name>
</gene>
<reference evidence="5" key="1">
    <citation type="submission" date="2006-02" db="EMBL/GenBank/DDBJ databases">
        <title>Complete sequence of chromosome of Rhodoferax ferrireducens DSM 15236.</title>
        <authorList>
            <person name="Copeland A."/>
            <person name="Lucas S."/>
            <person name="Lapidus A."/>
            <person name="Barry K."/>
            <person name="Detter J.C."/>
            <person name="Glavina del Rio T."/>
            <person name="Hammon N."/>
            <person name="Israni S."/>
            <person name="Pitluck S."/>
            <person name="Brettin T."/>
            <person name="Bruce D."/>
            <person name="Han C."/>
            <person name="Tapia R."/>
            <person name="Gilna P."/>
            <person name="Kiss H."/>
            <person name="Schmutz J."/>
            <person name="Larimer F."/>
            <person name="Land M."/>
            <person name="Kyrpides N."/>
            <person name="Ivanova N."/>
            <person name="Richardson P."/>
        </authorList>
    </citation>
    <scope>NUCLEOTIDE SEQUENCE [LARGE SCALE GENOMIC DNA]</scope>
    <source>
        <strain evidence="5">ATCC BAA-621 / DSM 15236 / T118</strain>
    </source>
</reference>
<dbReference type="Gene3D" id="3.20.20.370">
    <property type="entry name" value="Glycoside hydrolase/deacetylase"/>
    <property type="match status" value="1"/>
</dbReference>
<dbReference type="HOGENOM" id="CLU_030024_1_1_4"/>
<dbReference type="GO" id="GO:0005576">
    <property type="term" value="C:extracellular region"/>
    <property type="evidence" value="ECO:0007669"/>
    <property type="project" value="UniProtKB-SubCell"/>
</dbReference>
<comment type="subcellular location">
    <subcellularLocation>
        <location evidence="1">Secreted</location>
    </subcellularLocation>
</comment>
<dbReference type="AlphaFoldDB" id="Q220X4"/>
<dbReference type="GO" id="GO:0016810">
    <property type="term" value="F:hydrolase activity, acting on carbon-nitrogen (but not peptide) bonds"/>
    <property type="evidence" value="ECO:0007669"/>
    <property type="project" value="InterPro"/>
</dbReference>
<accession>Q220X4</accession>
<name>Q220X4_ALBFT</name>
<evidence type="ECO:0000313" key="4">
    <source>
        <dbReference type="EMBL" id="ABD68429.1"/>
    </source>
</evidence>
<proteinExistence type="predicted"/>
<dbReference type="Proteomes" id="UP000008332">
    <property type="component" value="Chromosome"/>
</dbReference>